<gene>
    <name evidence="5" type="ORF">EPA93_22110</name>
</gene>
<sequence length="383" mass="41691">MSGKHTIDDIARLAGVSKATVSRVLNHKPDVDPNTRQRILRIVEEQGFVPSITASGLAGGRSRLIGVLVPSFTWPFIPDVMRGIAEVIGQTQYELVLYSINDRLRENNRTSVIDRILATKLTAGLLAIFPGMTSPHLGRLFQHDFPTVVIDDQALPPDTPWVGANNITGAYTAVSHLIKLGHRRIAHIPGPLKLLCSRERYQGYCQALEEHGLPLDPDLLIEGDFQPKGGRLSANKLLNLPAEKRPTAIFAGNDQMAYGVLAAAEERGMRVPGDLALVGFDDISTSIHVRPALTTVRQPFYKMGQCAIEMLLSALDAPRYPIAGKPFTPFLPASLANHEDGLEIKNANGPEPIRVYLPTSLVVRASCGSPYPFTVPITATPPK</sequence>
<evidence type="ECO:0000313" key="5">
    <source>
        <dbReference type="EMBL" id="QBD78541.1"/>
    </source>
</evidence>
<dbReference type="AlphaFoldDB" id="A0A4V0YZ55"/>
<organism evidence="5 6">
    <name type="scientific">Ktedonosporobacter rubrisoli</name>
    <dbReference type="NCBI Taxonomy" id="2509675"/>
    <lineage>
        <taxon>Bacteria</taxon>
        <taxon>Bacillati</taxon>
        <taxon>Chloroflexota</taxon>
        <taxon>Ktedonobacteria</taxon>
        <taxon>Ktedonobacterales</taxon>
        <taxon>Ktedonosporobacteraceae</taxon>
        <taxon>Ktedonosporobacter</taxon>
    </lineage>
</organism>
<dbReference type="Pfam" id="PF00356">
    <property type="entry name" value="LacI"/>
    <property type="match status" value="1"/>
</dbReference>
<name>A0A4V0YZ55_KTERU</name>
<dbReference type="PROSITE" id="PS00356">
    <property type="entry name" value="HTH_LACI_1"/>
    <property type="match status" value="1"/>
</dbReference>
<protein>
    <submittedName>
        <fullName evidence="5">LacI family transcriptional regulator</fullName>
    </submittedName>
</protein>
<evidence type="ECO:0000256" key="2">
    <source>
        <dbReference type="ARBA" id="ARBA00023125"/>
    </source>
</evidence>
<evidence type="ECO:0000259" key="4">
    <source>
        <dbReference type="PROSITE" id="PS50932"/>
    </source>
</evidence>
<keyword evidence="2" id="KW-0238">DNA-binding</keyword>
<dbReference type="Gene3D" id="3.40.50.2300">
    <property type="match status" value="2"/>
</dbReference>
<dbReference type="Pfam" id="PF13377">
    <property type="entry name" value="Peripla_BP_3"/>
    <property type="match status" value="1"/>
</dbReference>
<dbReference type="RefSeq" id="WP_129889594.1">
    <property type="nucleotide sequence ID" value="NZ_CP035758.1"/>
</dbReference>
<dbReference type="KEGG" id="kbs:EPA93_22110"/>
<dbReference type="PANTHER" id="PTHR30146">
    <property type="entry name" value="LACI-RELATED TRANSCRIPTIONAL REPRESSOR"/>
    <property type="match status" value="1"/>
</dbReference>
<dbReference type="Gene3D" id="1.10.260.40">
    <property type="entry name" value="lambda repressor-like DNA-binding domains"/>
    <property type="match status" value="1"/>
</dbReference>
<dbReference type="OrthoDB" id="9788209at2"/>
<evidence type="ECO:0000313" key="6">
    <source>
        <dbReference type="Proteomes" id="UP000290365"/>
    </source>
</evidence>
<keyword evidence="1" id="KW-0805">Transcription regulation</keyword>
<dbReference type="InterPro" id="IPR010982">
    <property type="entry name" value="Lambda_DNA-bd_dom_sf"/>
</dbReference>
<dbReference type="CDD" id="cd01392">
    <property type="entry name" value="HTH_LacI"/>
    <property type="match status" value="1"/>
</dbReference>
<keyword evidence="6" id="KW-1185">Reference proteome</keyword>
<dbReference type="CDD" id="cd06267">
    <property type="entry name" value="PBP1_LacI_sugar_binding-like"/>
    <property type="match status" value="1"/>
</dbReference>
<dbReference type="InterPro" id="IPR028082">
    <property type="entry name" value="Peripla_BP_I"/>
</dbReference>
<dbReference type="InterPro" id="IPR000843">
    <property type="entry name" value="HTH_LacI"/>
</dbReference>
<evidence type="ECO:0000256" key="3">
    <source>
        <dbReference type="ARBA" id="ARBA00023163"/>
    </source>
</evidence>
<dbReference type="SUPFAM" id="SSF47413">
    <property type="entry name" value="lambda repressor-like DNA-binding domains"/>
    <property type="match status" value="1"/>
</dbReference>
<keyword evidence="3" id="KW-0804">Transcription</keyword>
<feature type="domain" description="HTH lacI-type" evidence="4">
    <location>
        <begin position="6"/>
        <end position="59"/>
    </location>
</feature>
<dbReference type="SUPFAM" id="SSF53822">
    <property type="entry name" value="Periplasmic binding protein-like I"/>
    <property type="match status" value="1"/>
</dbReference>
<dbReference type="EMBL" id="CP035758">
    <property type="protein sequence ID" value="QBD78541.1"/>
    <property type="molecule type" value="Genomic_DNA"/>
</dbReference>
<dbReference type="PANTHER" id="PTHR30146:SF109">
    <property type="entry name" value="HTH-TYPE TRANSCRIPTIONAL REGULATOR GALS"/>
    <property type="match status" value="1"/>
</dbReference>
<dbReference type="PRINTS" id="PR00036">
    <property type="entry name" value="HTHLACI"/>
</dbReference>
<dbReference type="SMART" id="SM00354">
    <property type="entry name" value="HTH_LACI"/>
    <property type="match status" value="1"/>
</dbReference>
<evidence type="ECO:0000256" key="1">
    <source>
        <dbReference type="ARBA" id="ARBA00023015"/>
    </source>
</evidence>
<dbReference type="GO" id="GO:0003700">
    <property type="term" value="F:DNA-binding transcription factor activity"/>
    <property type="evidence" value="ECO:0007669"/>
    <property type="project" value="TreeGrafter"/>
</dbReference>
<dbReference type="Proteomes" id="UP000290365">
    <property type="component" value="Chromosome"/>
</dbReference>
<dbReference type="GO" id="GO:0000976">
    <property type="term" value="F:transcription cis-regulatory region binding"/>
    <property type="evidence" value="ECO:0007669"/>
    <property type="project" value="TreeGrafter"/>
</dbReference>
<reference evidence="5 6" key="1">
    <citation type="submission" date="2019-01" db="EMBL/GenBank/DDBJ databases">
        <title>Ktedonosporobacter rubrisoli SCAWS-G2.</title>
        <authorList>
            <person name="Huang Y."/>
            <person name="Yan B."/>
        </authorList>
    </citation>
    <scope>NUCLEOTIDE SEQUENCE [LARGE SCALE GENOMIC DNA]</scope>
    <source>
        <strain evidence="5 6">SCAWS-G2</strain>
    </source>
</reference>
<accession>A0A4V0YZ55</accession>
<dbReference type="InterPro" id="IPR046335">
    <property type="entry name" value="LacI/GalR-like_sensor"/>
</dbReference>
<dbReference type="PROSITE" id="PS50932">
    <property type="entry name" value="HTH_LACI_2"/>
    <property type="match status" value="1"/>
</dbReference>
<proteinExistence type="predicted"/>